<protein>
    <submittedName>
        <fullName evidence="2">Uncharacterized protein</fullName>
    </submittedName>
</protein>
<dbReference type="Proteomes" id="UP000612362">
    <property type="component" value="Unassembled WGS sequence"/>
</dbReference>
<evidence type="ECO:0000313" key="3">
    <source>
        <dbReference type="Proteomes" id="UP000612362"/>
    </source>
</evidence>
<sequence length="57" mass="6223">MVLAREGSGRDPLQEQGDDLGREGLSQRIGDGLLPCIVFSPSTWTLLRVIRAILRCG</sequence>
<reference evidence="2" key="1">
    <citation type="submission" date="2020-10" db="EMBL/GenBank/DDBJ databases">
        <title>Taxonomic study of unclassified bacteria belonging to the class Ktedonobacteria.</title>
        <authorList>
            <person name="Yabe S."/>
            <person name="Wang C.M."/>
            <person name="Zheng Y."/>
            <person name="Sakai Y."/>
            <person name="Cavaletti L."/>
            <person name="Monciardini P."/>
            <person name="Donadio S."/>
        </authorList>
    </citation>
    <scope>NUCLEOTIDE SEQUENCE</scope>
    <source>
        <strain evidence="2">SOSP1-1</strain>
    </source>
</reference>
<proteinExistence type="predicted"/>
<dbReference type="AlphaFoldDB" id="A0A8J3IC05"/>
<organism evidence="2 3">
    <name type="scientific">Ktedonospora formicarum</name>
    <dbReference type="NCBI Taxonomy" id="2778364"/>
    <lineage>
        <taxon>Bacteria</taxon>
        <taxon>Bacillati</taxon>
        <taxon>Chloroflexota</taxon>
        <taxon>Ktedonobacteria</taxon>
        <taxon>Ktedonobacterales</taxon>
        <taxon>Ktedonobacteraceae</taxon>
        <taxon>Ktedonospora</taxon>
    </lineage>
</organism>
<dbReference type="EMBL" id="BNJF01000011">
    <property type="protein sequence ID" value="GHO51211.1"/>
    <property type="molecule type" value="Genomic_DNA"/>
</dbReference>
<evidence type="ECO:0000256" key="1">
    <source>
        <dbReference type="SAM" id="MobiDB-lite"/>
    </source>
</evidence>
<evidence type="ECO:0000313" key="2">
    <source>
        <dbReference type="EMBL" id="GHO51211.1"/>
    </source>
</evidence>
<name>A0A8J3IC05_9CHLR</name>
<feature type="region of interest" description="Disordered" evidence="1">
    <location>
        <begin position="1"/>
        <end position="24"/>
    </location>
</feature>
<gene>
    <name evidence="2" type="ORF">KSX_93740</name>
</gene>
<accession>A0A8J3IC05</accession>
<comment type="caution">
    <text evidence="2">The sequence shown here is derived from an EMBL/GenBank/DDBJ whole genome shotgun (WGS) entry which is preliminary data.</text>
</comment>
<keyword evidence="3" id="KW-1185">Reference proteome</keyword>